<dbReference type="Proteomes" id="UP001142444">
    <property type="component" value="Unassembled WGS sequence"/>
</dbReference>
<comment type="cofactor">
    <cofactor evidence="1">
        <name>pyridoxal 5'-phosphate</name>
        <dbReference type="ChEBI" id="CHEBI:597326"/>
    </cofactor>
</comment>
<dbReference type="InterPro" id="IPR015421">
    <property type="entry name" value="PyrdxlP-dep_Trfase_major"/>
</dbReference>
<protein>
    <recommendedName>
        <fullName evidence="3">cysteine desulfurase</fullName>
        <ecNumber evidence="3">2.8.1.7</ecNumber>
    </recommendedName>
</protein>
<evidence type="ECO:0000256" key="5">
    <source>
        <dbReference type="ARBA" id="ARBA00022898"/>
    </source>
</evidence>
<reference evidence="8" key="2">
    <citation type="journal article" date="2023" name="Pathogens">
        <title>Pathological Features and Genomic Characterization of an Actinobacillus equuli subsp. equuli Bearing Unique Virulence-Associated Genes from an Adult Horse with Pleuropneumonia.</title>
        <authorList>
            <person name="Kamali M."/>
            <person name="Carossino M."/>
            <person name="Del Piero F."/>
            <person name="Peak L."/>
            <person name="Mitchell M.S."/>
            <person name="Willette J."/>
            <person name="Baker R."/>
            <person name="Li F."/>
            <person name="Kenez A."/>
            <person name="Balasuriya U.B.R."/>
            <person name="Go Y.Y."/>
        </authorList>
    </citation>
    <scope>NUCLEOTIDE SEQUENCE</scope>
    <source>
        <strain evidence="8">4524</strain>
    </source>
</reference>
<name>A0A9X4G3L9_ACTEU</name>
<keyword evidence="9" id="KW-1185">Reference proteome</keyword>
<evidence type="ECO:0000256" key="4">
    <source>
        <dbReference type="ARBA" id="ARBA00022679"/>
    </source>
</evidence>
<reference evidence="8" key="1">
    <citation type="submission" date="2022-11" db="EMBL/GenBank/DDBJ databases">
        <authorList>
            <person name="Kamali M."/>
            <person name="Peak L."/>
            <person name="Go Y.Y."/>
            <person name="Balasuriya U.B.R."/>
            <person name="Carossino M."/>
        </authorList>
    </citation>
    <scope>NUCLEOTIDE SEQUENCE</scope>
    <source>
        <strain evidence="8">4524</strain>
    </source>
</reference>
<evidence type="ECO:0000256" key="6">
    <source>
        <dbReference type="ARBA" id="ARBA00050776"/>
    </source>
</evidence>
<dbReference type="RefSeq" id="WP_275217102.1">
    <property type="nucleotide sequence ID" value="NZ_JAPHVQ010000001.1"/>
</dbReference>
<dbReference type="SUPFAM" id="SSF53383">
    <property type="entry name" value="PLP-dependent transferases"/>
    <property type="match status" value="1"/>
</dbReference>
<dbReference type="InterPro" id="IPR010970">
    <property type="entry name" value="Cys_dSase_SufS"/>
</dbReference>
<dbReference type="GO" id="GO:0030170">
    <property type="term" value="F:pyridoxal phosphate binding"/>
    <property type="evidence" value="ECO:0007669"/>
    <property type="project" value="InterPro"/>
</dbReference>
<evidence type="ECO:0000256" key="1">
    <source>
        <dbReference type="ARBA" id="ARBA00001933"/>
    </source>
</evidence>
<evidence type="ECO:0000259" key="7">
    <source>
        <dbReference type="Pfam" id="PF00266"/>
    </source>
</evidence>
<keyword evidence="4" id="KW-0808">Transferase</keyword>
<dbReference type="GO" id="GO:0031071">
    <property type="term" value="F:cysteine desulfurase activity"/>
    <property type="evidence" value="ECO:0007669"/>
    <property type="project" value="UniProtKB-EC"/>
</dbReference>
<evidence type="ECO:0000313" key="9">
    <source>
        <dbReference type="Proteomes" id="UP001142444"/>
    </source>
</evidence>
<dbReference type="Gene3D" id="3.90.1150.10">
    <property type="entry name" value="Aspartate Aminotransferase, domain 1"/>
    <property type="match status" value="1"/>
</dbReference>
<dbReference type="CDD" id="cd06453">
    <property type="entry name" value="SufS_like"/>
    <property type="match status" value="1"/>
</dbReference>
<comment type="similarity">
    <text evidence="2">Belongs to the class-V pyridoxal-phosphate-dependent aminotransferase family. Csd subfamily.</text>
</comment>
<comment type="caution">
    <text evidence="8">The sequence shown here is derived from an EMBL/GenBank/DDBJ whole genome shotgun (WGS) entry which is preliminary data.</text>
</comment>
<dbReference type="InterPro" id="IPR000192">
    <property type="entry name" value="Aminotrans_V_dom"/>
</dbReference>
<dbReference type="EMBL" id="JAPHVQ010000001">
    <property type="protein sequence ID" value="MDE8033799.1"/>
    <property type="molecule type" value="Genomic_DNA"/>
</dbReference>
<dbReference type="InterPro" id="IPR015424">
    <property type="entry name" value="PyrdxlP-dep_Trfase"/>
</dbReference>
<organism evidence="8 9">
    <name type="scientific">Actinobacillus equuli subsp. equuli</name>
    <dbReference type="NCBI Taxonomy" id="202947"/>
    <lineage>
        <taxon>Bacteria</taxon>
        <taxon>Pseudomonadati</taxon>
        <taxon>Pseudomonadota</taxon>
        <taxon>Gammaproteobacteria</taxon>
        <taxon>Pasteurellales</taxon>
        <taxon>Pasteurellaceae</taxon>
        <taxon>Actinobacillus</taxon>
    </lineage>
</organism>
<keyword evidence="5" id="KW-0663">Pyridoxal phosphate</keyword>
<dbReference type="Pfam" id="PF00266">
    <property type="entry name" value="Aminotran_5"/>
    <property type="match status" value="1"/>
</dbReference>
<accession>A0A9X4G3L9</accession>
<dbReference type="GO" id="GO:0006534">
    <property type="term" value="P:cysteine metabolic process"/>
    <property type="evidence" value="ECO:0007669"/>
    <property type="project" value="InterPro"/>
</dbReference>
<sequence length="400" mass="44792">MDIQQITAFRSQFPFFKQQAEWTYLDSAATTLKPQILIDSTSEFYASAGSVHRSQYDLAQSQAYERARELIVSRFNVESRNAVIWTSGTTHAINLVAYGLEYLLEAGDEIIISVAEHHANFIPWQQLAQHKQAKLVVLPLDANFQLNPTALQQAISKRTKIVALNLVSNVTGVRQPVEQLIPIIRQYSKAKILLDCAQAVCCEKVDVQKLDADFYAFSAHKMYGPTGVGVLTGKLQSLEQIRPLFFGGKMLSDVSESILSVADLPYRLEAGTPNIAGIIGFGTILEWLEQWDFEALNQAVECLAEEAYKRLKNYKNIQIFSQPGCSTISFAFQGIHHADIAAIMTERKIALRSGKHCAKPYLRYLDQTGTLRLSIAHYNQIEDLECFLEALDLALEILAD</sequence>
<dbReference type="Gene3D" id="3.40.640.10">
    <property type="entry name" value="Type I PLP-dependent aspartate aminotransferase-like (Major domain)"/>
    <property type="match status" value="1"/>
</dbReference>
<evidence type="ECO:0000256" key="3">
    <source>
        <dbReference type="ARBA" id="ARBA00012239"/>
    </source>
</evidence>
<evidence type="ECO:0000256" key="2">
    <source>
        <dbReference type="ARBA" id="ARBA00010447"/>
    </source>
</evidence>
<comment type="catalytic activity">
    <reaction evidence="6">
        <text>(sulfur carrier)-H + L-cysteine = (sulfur carrier)-SH + L-alanine</text>
        <dbReference type="Rhea" id="RHEA:43892"/>
        <dbReference type="Rhea" id="RHEA-COMP:14737"/>
        <dbReference type="Rhea" id="RHEA-COMP:14739"/>
        <dbReference type="ChEBI" id="CHEBI:29917"/>
        <dbReference type="ChEBI" id="CHEBI:35235"/>
        <dbReference type="ChEBI" id="CHEBI:57972"/>
        <dbReference type="ChEBI" id="CHEBI:64428"/>
        <dbReference type="EC" id="2.8.1.7"/>
    </reaction>
</comment>
<proteinExistence type="inferred from homology"/>
<dbReference type="AlphaFoldDB" id="A0A9X4G3L9"/>
<dbReference type="InterPro" id="IPR015422">
    <property type="entry name" value="PyrdxlP-dep_Trfase_small"/>
</dbReference>
<gene>
    <name evidence="8" type="ORF">OQ257_01240</name>
</gene>
<dbReference type="PANTHER" id="PTHR43586:SF8">
    <property type="entry name" value="CYSTEINE DESULFURASE 1, CHLOROPLASTIC"/>
    <property type="match status" value="1"/>
</dbReference>
<evidence type="ECO:0000313" key="8">
    <source>
        <dbReference type="EMBL" id="MDE8033799.1"/>
    </source>
</evidence>
<dbReference type="EC" id="2.8.1.7" evidence="3"/>
<feature type="domain" description="Aminotransferase class V" evidence="7">
    <location>
        <begin position="23"/>
        <end position="386"/>
    </location>
</feature>
<dbReference type="PANTHER" id="PTHR43586">
    <property type="entry name" value="CYSTEINE DESULFURASE"/>
    <property type="match status" value="1"/>
</dbReference>